<dbReference type="SUPFAM" id="SSF81901">
    <property type="entry name" value="HCP-like"/>
    <property type="match status" value="1"/>
</dbReference>
<sequence>MLRVRRLVTLSQRAQFLPDSSLQRLSSFHRLARVRASSVASLPVQRRWTSCATTDSVGRESDVDRRTTLLAELDVYCDSGKWRQALELLDRVDKDEALPKLDAAMYERAIAACARTGKVEVLPGLLNNMLVDDLTPTSVTMDYIIQAYLAKEHWGLIVQLAREATAMGVELSPAAFHAIMEACGQVKDADSAMTIMTHLSNAGMVLTTDHYGAAIRAAGMAKRPDTAMALFVQMEEHDGLQDDGQAFNQLIRSQVLNGELEQALQSFVVATQRGLSVAEPTYTCAIDALVTDAKYWQATRLFEQMLERGEKTPTVFCLGRAIIAYTGANRSQHARACWQKIVEMNEPSPIPTKYNKMLQGLTRVSDTNLVVDVFEHMQKLFEPGQIHQGAYTTAIRAYGRRGDTQRAVDLFDEYIESCKTTKRISYFVGIYLALFNALSRDTVRDPRLNTRDAKRAWMIMSANVPVVLPPAYASLAGVFASTGDIDTLEELIEQADLRWGATSEAMHSQEVDEDGMESEAVAIFDDDDVEPGHGNGGRNNKALLFNGVISGLAKARDDQTANIETYLDVILSRGLPITDSIVRATTDACIRFENWDLMEKLLTMVDVDAWENPEACAGDTISKLLDAGNWSSARQWLMFCHHHGLRPSVRRKAELLREMAATQSREWRVAYALANMIMSFRRLVQHNVDSIADAVDVCMNAERTDLAVRIFDAVARHASLRYYRNYQQEMQADPDASQSSRPDAVRVEIPLRMYKNAILSLVRQPKGEDTSVSYNGRMAKAERICRHMLEVHGKNLDGDALSMAISIKASAGDHDDVGALYESMRALGLQPNSYAQNAAIVAFSRQRRTDQVLAICDELKSTVDDHGEIRTVEPNVARSLLLSLALAHEDDALRDAVQTLPGCTMDVALNVLVGMNRAVDSVEFFDETVSADTFESLFRELCESGNPVLGATLLLKYARLHGLTEVHPERVIRVTDALAESGNFVEAEKLLQMYLDGSNGVSLKQMPAYFQQHAIEMLLFVYGEFGHFDAMRALFEKELMVSLFEVAHYEAAMEYCAQSRDELAGAVASLKLFELLRTRGFIQPSGYTYLLTLQSCLRLERLEPANASAVKSTGQVILGDVQEHGFQALVADELRKQVVSAYKQVQIKSRTKFRRINKEWNSPNTSVMSLEELARITLFCHHHGMSIPMDLVDKLLRLHRHLPALLANELASVKRSLQKGPDAVGAPRSGVKNVPTKRVIVKRTAAKTKRIAPIFAQESGQRRPRSKSYQAAVRAATDARWGAVLERIATDKD</sequence>
<dbReference type="InterPro" id="IPR002885">
    <property type="entry name" value="PPR_rpt"/>
</dbReference>
<accession>A0AAV0SZC4</accession>
<evidence type="ECO:0008006" key="4">
    <source>
        <dbReference type="Google" id="ProtNLM"/>
    </source>
</evidence>
<reference evidence="2" key="1">
    <citation type="submission" date="2022-12" db="EMBL/GenBank/DDBJ databases">
        <authorList>
            <person name="Webb A."/>
        </authorList>
    </citation>
    <scope>NUCLEOTIDE SEQUENCE</scope>
    <source>
        <strain evidence="2">Hp1</strain>
    </source>
</reference>
<gene>
    <name evidence="2" type="ORF">HBR001_LOCUS654</name>
</gene>
<keyword evidence="3" id="KW-1185">Reference proteome</keyword>
<dbReference type="Pfam" id="PF01535">
    <property type="entry name" value="PPR"/>
    <property type="match status" value="2"/>
</dbReference>
<dbReference type="EMBL" id="CANTFL010000080">
    <property type="protein sequence ID" value="CAI5711399.1"/>
    <property type="molecule type" value="Genomic_DNA"/>
</dbReference>
<organism evidence="2 3">
    <name type="scientific">Hyaloperonospora brassicae</name>
    <name type="common">Brassica downy mildew</name>
    <name type="synonym">Peronospora brassicae</name>
    <dbReference type="NCBI Taxonomy" id="162125"/>
    <lineage>
        <taxon>Eukaryota</taxon>
        <taxon>Sar</taxon>
        <taxon>Stramenopiles</taxon>
        <taxon>Oomycota</taxon>
        <taxon>Peronosporomycetes</taxon>
        <taxon>Peronosporales</taxon>
        <taxon>Peronosporaceae</taxon>
        <taxon>Hyaloperonospora</taxon>
    </lineage>
</organism>
<keyword evidence="1" id="KW-0677">Repeat</keyword>
<protein>
    <recommendedName>
        <fullName evidence="4">Pentacotripeptide-repeat region of PRORP domain-containing protein</fullName>
    </recommendedName>
</protein>
<name>A0AAV0SZC4_HYABA</name>
<dbReference type="Gene3D" id="1.25.40.10">
    <property type="entry name" value="Tetratricopeptide repeat domain"/>
    <property type="match status" value="4"/>
</dbReference>
<comment type="caution">
    <text evidence="2">The sequence shown here is derived from an EMBL/GenBank/DDBJ whole genome shotgun (WGS) entry which is preliminary data.</text>
</comment>
<proteinExistence type="predicted"/>
<dbReference type="NCBIfam" id="TIGR00756">
    <property type="entry name" value="PPR"/>
    <property type="match status" value="1"/>
</dbReference>
<evidence type="ECO:0000313" key="2">
    <source>
        <dbReference type="EMBL" id="CAI5711399.1"/>
    </source>
</evidence>
<evidence type="ECO:0000256" key="1">
    <source>
        <dbReference type="ARBA" id="ARBA00022737"/>
    </source>
</evidence>
<dbReference type="InterPro" id="IPR011990">
    <property type="entry name" value="TPR-like_helical_dom_sf"/>
</dbReference>
<dbReference type="PANTHER" id="PTHR47447:SF17">
    <property type="entry name" value="OS12G0638900 PROTEIN"/>
    <property type="match status" value="1"/>
</dbReference>
<dbReference type="Proteomes" id="UP001162031">
    <property type="component" value="Unassembled WGS sequence"/>
</dbReference>
<dbReference type="PANTHER" id="PTHR47447">
    <property type="entry name" value="OS03G0856100 PROTEIN"/>
    <property type="match status" value="1"/>
</dbReference>
<evidence type="ECO:0000313" key="3">
    <source>
        <dbReference type="Proteomes" id="UP001162031"/>
    </source>
</evidence>